<feature type="domain" description="Zn(2)-C6 fungal-type" evidence="6">
    <location>
        <begin position="46"/>
        <end position="75"/>
    </location>
</feature>
<evidence type="ECO:0000259" key="6">
    <source>
        <dbReference type="PROSITE" id="PS50048"/>
    </source>
</evidence>
<evidence type="ECO:0000313" key="8">
    <source>
        <dbReference type="Proteomes" id="UP000235786"/>
    </source>
</evidence>
<dbReference type="EMBL" id="KZ613966">
    <property type="protein sequence ID" value="PMD30592.1"/>
    <property type="molecule type" value="Genomic_DNA"/>
</dbReference>
<dbReference type="Pfam" id="PF00172">
    <property type="entry name" value="Zn_clus"/>
    <property type="match status" value="1"/>
</dbReference>
<dbReference type="CDD" id="cd00067">
    <property type="entry name" value="GAL4"/>
    <property type="match status" value="1"/>
</dbReference>
<protein>
    <recommendedName>
        <fullName evidence="6">Zn(2)-C6 fungal-type domain-containing protein</fullName>
    </recommendedName>
</protein>
<proteinExistence type="predicted"/>
<dbReference type="Gene3D" id="4.10.240.10">
    <property type="entry name" value="Zn(2)-C6 fungal-type DNA-binding domain"/>
    <property type="match status" value="1"/>
</dbReference>
<dbReference type="STRING" id="1149755.A0A2J6QWG0"/>
<dbReference type="PANTHER" id="PTHR47660:SF3">
    <property type="entry name" value="FINGER DOMAIN PROTEIN, PUTATIVE (AFU_ORTHOLOGUE AFUA_4G03310)-RELATED"/>
    <property type="match status" value="1"/>
</dbReference>
<reference evidence="7 8" key="1">
    <citation type="submission" date="2016-04" db="EMBL/GenBank/DDBJ databases">
        <title>A degradative enzymes factory behind the ericoid mycorrhizal symbiosis.</title>
        <authorList>
            <consortium name="DOE Joint Genome Institute"/>
            <person name="Martino E."/>
            <person name="Morin E."/>
            <person name="Grelet G."/>
            <person name="Kuo A."/>
            <person name="Kohler A."/>
            <person name="Daghino S."/>
            <person name="Barry K."/>
            <person name="Choi C."/>
            <person name="Cichocki N."/>
            <person name="Clum A."/>
            <person name="Copeland A."/>
            <person name="Hainaut M."/>
            <person name="Haridas S."/>
            <person name="Labutti K."/>
            <person name="Lindquist E."/>
            <person name="Lipzen A."/>
            <person name="Khouja H.-R."/>
            <person name="Murat C."/>
            <person name="Ohm R."/>
            <person name="Olson A."/>
            <person name="Spatafora J."/>
            <person name="Veneault-Fourrey C."/>
            <person name="Henrissat B."/>
            <person name="Grigoriev I."/>
            <person name="Martin F."/>
            <person name="Perotto S."/>
        </authorList>
    </citation>
    <scope>NUCLEOTIDE SEQUENCE [LARGE SCALE GENOMIC DNA]</scope>
    <source>
        <strain evidence="7 8">F</strain>
    </source>
</reference>
<keyword evidence="5" id="KW-0539">Nucleus</keyword>
<evidence type="ECO:0000256" key="4">
    <source>
        <dbReference type="ARBA" id="ARBA00023163"/>
    </source>
</evidence>
<dbReference type="InterPro" id="IPR036864">
    <property type="entry name" value="Zn2-C6_fun-type_DNA-bd_sf"/>
</dbReference>
<dbReference type="InterPro" id="IPR001138">
    <property type="entry name" value="Zn2Cys6_DnaBD"/>
</dbReference>
<dbReference type="GO" id="GO:0000981">
    <property type="term" value="F:DNA-binding transcription factor activity, RNA polymerase II-specific"/>
    <property type="evidence" value="ECO:0007669"/>
    <property type="project" value="InterPro"/>
</dbReference>
<dbReference type="PROSITE" id="PS00463">
    <property type="entry name" value="ZN2_CY6_FUNGAL_1"/>
    <property type="match status" value="1"/>
</dbReference>
<evidence type="ECO:0000313" key="7">
    <source>
        <dbReference type="EMBL" id="PMD30592.1"/>
    </source>
</evidence>
<name>A0A2J6QWG0_HYAVF</name>
<accession>A0A2J6QWG0</accession>
<keyword evidence="8" id="KW-1185">Reference proteome</keyword>
<evidence type="ECO:0000256" key="1">
    <source>
        <dbReference type="ARBA" id="ARBA00022723"/>
    </source>
</evidence>
<dbReference type="GO" id="GO:0008270">
    <property type="term" value="F:zinc ion binding"/>
    <property type="evidence" value="ECO:0007669"/>
    <property type="project" value="InterPro"/>
</dbReference>
<keyword evidence="1" id="KW-0479">Metal-binding</keyword>
<dbReference type="PROSITE" id="PS50048">
    <property type="entry name" value="ZN2_CY6_FUNGAL_2"/>
    <property type="match status" value="1"/>
</dbReference>
<keyword evidence="4" id="KW-0804">Transcription</keyword>
<dbReference type="Proteomes" id="UP000235786">
    <property type="component" value="Unassembled WGS sequence"/>
</dbReference>
<dbReference type="SUPFAM" id="SSF57701">
    <property type="entry name" value="Zn2/Cys6 DNA-binding domain"/>
    <property type="match status" value="1"/>
</dbReference>
<sequence length="455" mass="50972">MGDDQIVPETFTCSICTKNCGSKKSLQRHVSYCKRTQSRARSRKRACLGCSKAKTRCDLAPQCSRCLARNLNCAYEKPHTVPASGSTLTVERPVYAAVNEVSLLAVPEPTSSSHSTELAISQPEKYLLEYPHLLPEHVAEGKTNDEWHFAQQPWISMTGIHATAAPPSSFSDLDSFMFRQPTLKAPKAFQVRKLRHREFSLNRNYVLSTLRSYPSMLLGSKPPPFIHPQSIVDIGTGNRNLPGPLAACAILVRWFLVKDKSNDISIWNCIRMEQEKLDAQCAQYDDQNTIAALQAVTIYFLLRLSVDNDEATNFDVPLIQTMIKLASQVNRLRNQVASTSEGTTPAWSSWILGEAARRTIITLFIVDLIYDISSVLNYECDAKSMSRMSLPSSRGLWEASTEVEWNKLYTARDEKQLTHGDLLKSRFKSDTLLDSWLEQLDGFGTLVMAAASLVQ</sequence>
<gene>
    <name evidence="7" type="ORF">L207DRAFT_502533</name>
</gene>
<evidence type="ECO:0000256" key="5">
    <source>
        <dbReference type="ARBA" id="ARBA00023242"/>
    </source>
</evidence>
<dbReference type="PANTHER" id="PTHR47660">
    <property type="entry name" value="TRANSCRIPTION FACTOR WITH C2H2 AND ZN(2)-CYS(6) DNA BINDING DOMAIN (EUROFUNG)-RELATED-RELATED"/>
    <property type="match status" value="1"/>
</dbReference>
<organism evidence="7 8">
    <name type="scientific">Hyaloscypha variabilis (strain UAMH 11265 / GT02V1 / F)</name>
    <name type="common">Meliniomyces variabilis</name>
    <dbReference type="NCBI Taxonomy" id="1149755"/>
    <lineage>
        <taxon>Eukaryota</taxon>
        <taxon>Fungi</taxon>
        <taxon>Dikarya</taxon>
        <taxon>Ascomycota</taxon>
        <taxon>Pezizomycotina</taxon>
        <taxon>Leotiomycetes</taxon>
        <taxon>Helotiales</taxon>
        <taxon>Hyaloscyphaceae</taxon>
        <taxon>Hyaloscypha</taxon>
        <taxon>Hyaloscypha variabilis</taxon>
    </lineage>
</organism>
<keyword evidence="3" id="KW-0805">Transcription regulation</keyword>
<evidence type="ECO:0000256" key="3">
    <source>
        <dbReference type="ARBA" id="ARBA00023015"/>
    </source>
</evidence>
<dbReference type="OrthoDB" id="5423818at2759"/>
<evidence type="ECO:0000256" key="2">
    <source>
        <dbReference type="ARBA" id="ARBA00022833"/>
    </source>
</evidence>
<keyword evidence="2" id="KW-0862">Zinc</keyword>
<dbReference type="AlphaFoldDB" id="A0A2J6QWG0"/>
<dbReference type="SMART" id="SM00066">
    <property type="entry name" value="GAL4"/>
    <property type="match status" value="1"/>
</dbReference>